<gene>
    <name evidence="1" type="ORF">DFH07DRAFT_961854</name>
</gene>
<evidence type="ECO:0000313" key="1">
    <source>
        <dbReference type="EMBL" id="KAJ7749022.1"/>
    </source>
</evidence>
<dbReference type="Proteomes" id="UP001215280">
    <property type="component" value="Unassembled WGS sequence"/>
</dbReference>
<reference evidence="1" key="1">
    <citation type="submission" date="2023-03" db="EMBL/GenBank/DDBJ databases">
        <title>Massive genome expansion in bonnet fungi (Mycena s.s.) driven by repeated elements and novel gene families across ecological guilds.</title>
        <authorList>
            <consortium name="Lawrence Berkeley National Laboratory"/>
            <person name="Harder C.B."/>
            <person name="Miyauchi S."/>
            <person name="Viragh M."/>
            <person name="Kuo A."/>
            <person name="Thoen E."/>
            <person name="Andreopoulos B."/>
            <person name="Lu D."/>
            <person name="Skrede I."/>
            <person name="Drula E."/>
            <person name="Henrissat B."/>
            <person name="Morin E."/>
            <person name="Kohler A."/>
            <person name="Barry K."/>
            <person name="LaButti K."/>
            <person name="Morin E."/>
            <person name="Salamov A."/>
            <person name="Lipzen A."/>
            <person name="Mereny Z."/>
            <person name="Hegedus B."/>
            <person name="Baldrian P."/>
            <person name="Stursova M."/>
            <person name="Weitz H."/>
            <person name="Taylor A."/>
            <person name="Grigoriev I.V."/>
            <person name="Nagy L.G."/>
            <person name="Martin F."/>
            <person name="Kauserud H."/>
        </authorList>
    </citation>
    <scope>NUCLEOTIDE SEQUENCE</scope>
    <source>
        <strain evidence="1">CBHHK188m</strain>
    </source>
</reference>
<dbReference type="EMBL" id="JARJLG010000087">
    <property type="protein sequence ID" value="KAJ7749022.1"/>
    <property type="molecule type" value="Genomic_DNA"/>
</dbReference>
<comment type="caution">
    <text evidence="1">The sequence shown here is derived from an EMBL/GenBank/DDBJ whole genome shotgun (WGS) entry which is preliminary data.</text>
</comment>
<dbReference type="AlphaFoldDB" id="A0AAD7IRX7"/>
<evidence type="ECO:0000313" key="2">
    <source>
        <dbReference type="Proteomes" id="UP001215280"/>
    </source>
</evidence>
<accession>A0AAD7IRX7</accession>
<protein>
    <submittedName>
        <fullName evidence="1">Uncharacterized protein</fullName>
    </submittedName>
</protein>
<keyword evidence="2" id="KW-1185">Reference proteome</keyword>
<proteinExistence type="predicted"/>
<name>A0AAD7IRX7_9AGAR</name>
<organism evidence="1 2">
    <name type="scientific">Mycena maculata</name>
    <dbReference type="NCBI Taxonomy" id="230809"/>
    <lineage>
        <taxon>Eukaryota</taxon>
        <taxon>Fungi</taxon>
        <taxon>Dikarya</taxon>
        <taxon>Basidiomycota</taxon>
        <taxon>Agaricomycotina</taxon>
        <taxon>Agaricomycetes</taxon>
        <taxon>Agaricomycetidae</taxon>
        <taxon>Agaricales</taxon>
        <taxon>Marasmiineae</taxon>
        <taxon>Mycenaceae</taxon>
        <taxon>Mycena</taxon>
    </lineage>
</organism>
<sequence length="514" mass="57968">MASPQQAQLHLLAPGLREEDLISLRLHLPTVERTLVVRPLDVPPQVKTPRHMWIIPSRDSMYLPSAGSDLMIRQEYNNILAAVLSSLYCQSRVAQLKWDFPDLVPVPTDQMNVDNGSDIEPDHMRIPNNPPDVFEENIFPNPFEHPCHGRFYRHSSALIITGLPGIGKALFLSVIFYLRAAAGLLTASSLQPQVCSGVEIQAFFEKFGGSARHIYQDCQNLLDFDNQVNESALPLDNKVIHRIMAHTSPTVAVDDLVGHMLITAFPLDDEDRRKFRLTSPTPYLEEKLLRQLNDNVQIARQELYVINMGVATPGCKATAGDLLDKHHHGFIALGGKWCLREFTKVGSASSTTKINLWWASEDDSEWILEANGKMSVFREAKPVRPPCKKRAITEFTGLTTVNFPSANVTHLQKDHYYRPSQTNFLTFDSFYMDKKGHGLTFQASEGDKKPHTVNDGGREWLEQRGIAKFTYILVSSPKMGAPPSISVPRDHEAKFDHFFHLVLEYPELKKLLLA</sequence>